<dbReference type="FunFam" id="1.20.1050.60:FF:000001">
    <property type="entry name" value="Putative alpha-1,2-mannosidase"/>
    <property type="match status" value="1"/>
</dbReference>
<dbReference type="PANTHER" id="PTHR12143:SF39">
    <property type="entry name" value="SECRETED PROTEIN"/>
    <property type="match status" value="1"/>
</dbReference>
<dbReference type="EMBL" id="LIYD01000005">
    <property type="protein sequence ID" value="KOS05849.1"/>
    <property type="molecule type" value="Genomic_DNA"/>
</dbReference>
<comment type="caution">
    <text evidence="7">The sequence shown here is derived from an EMBL/GenBank/DDBJ whole genome shotgun (WGS) entry which is preliminary data.</text>
</comment>
<evidence type="ECO:0000259" key="5">
    <source>
        <dbReference type="Pfam" id="PF07971"/>
    </source>
</evidence>
<keyword evidence="8" id="KW-1185">Reference proteome</keyword>
<dbReference type="FunFam" id="3.30.2080.10:FF:000001">
    <property type="entry name" value="Alpha-1,2-mannosidase subfamily"/>
    <property type="match status" value="1"/>
</dbReference>
<dbReference type="GO" id="GO:0000224">
    <property type="term" value="F:peptide-N4-(N-acetyl-beta-glucosaminyl)asparagine amidase activity"/>
    <property type="evidence" value="ECO:0007669"/>
    <property type="project" value="TreeGrafter"/>
</dbReference>
<keyword evidence="3" id="KW-0106">Calcium</keyword>
<dbReference type="InterPro" id="IPR005887">
    <property type="entry name" value="GH92_a_mannosidase_put"/>
</dbReference>
<dbReference type="Pfam" id="PF17678">
    <property type="entry name" value="Glyco_hydro_92N"/>
    <property type="match status" value="1"/>
</dbReference>
<dbReference type="Gene3D" id="1.20.1610.10">
    <property type="entry name" value="alpha-1,2-mannosidases domains"/>
    <property type="match status" value="1"/>
</dbReference>
<evidence type="ECO:0000259" key="6">
    <source>
        <dbReference type="Pfam" id="PF17678"/>
    </source>
</evidence>
<evidence type="ECO:0000256" key="3">
    <source>
        <dbReference type="ARBA" id="ARBA00022837"/>
    </source>
</evidence>
<feature type="signal peptide" evidence="4">
    <location>
        <begin position="1"/>
        <end position="17"/>
    </location>
</feature>
<protein>
    <recommendedName>
        <fullName evidence="9">Alpha-mannosidase</fullName>
    </recommendedName>
</protein>
<proteinExistence type="predicted"/>
<keyword evidence="4" id="KW-0732">Signal</keyword>
<evidence type="ECO:0000256" key="4">
    <source>
        <dbReference type="SAM" id="SignalP"/>
    </source>
</evidence>
<name>A0A0N0RQP2_9FLAO</name>
<evidence type="ECO:0000313" key="7">
    <source>
        <dbReference type="EMBL" id="KOS05849.1"/>
    </source>
</evidence>
<dbReference type="Gene3D" id="1.20.1050.60">
    <property type="entry name" value="alpha-1,2-mannosidase"/>
    <property type="match status" value="1"/>
</dbReference>
<dbReference type="OrthoDB" id="9804511at2"/>
<dbReference type="InterPro" id="IPR050883">
    <property type="entry name" value="PNGase"/>
</dbReference>
<evidence type="ECO:0000256" key="2">
    <source>
        <dbReference type="ARBA" id="ARBA00011245"/>
    </source>
</evidence>
<dbReference type="AlphaFoldDB" id="A0A0N0RQP2"/>
<dbReference type="STRING" id="1202724.AM493_07205"/>
<evidence type="ECO:0008006" key="9">
    <source>
        <dbReference type="Google" id="ProtNLM"/>
    </source>
</evidence>
<sequence length="739" mass="82417">MKIKTILLVLAATGAFAQQKLTGYVNPFIGTGAAQGSPLSGNNYPGATVPFGMVQLSPDTRNVPDWSVACGYNYNDTTIAGFSHTHLSGTGVAELFDVMLMPFSGARIQAVPGENPYQSPFNHKDEVAHPGYYSVLLQKHNIKAELTATTHVGFHKYTFPKGQAAHVFFDLDHSMKKSDWNTRIIASQITFVNDHTIEGYRIITGWAPMRKVYFHVEFSQPIAHNFVTDGGNSYDNAVVVNGTAIRAVLDFDNATELLVKVGLSATSIENAKANLQAEIPVWDFNGTVAAADKTWETELSKIKVDGTPQQKEIFYTALYHTFIQPNIISDVNGDYAAPDFTVHNSKEPYYSTFSLWDTYRGAHPLYTLLQPERSAYFANSMLRYYKSFGYLPIWQLWGQENYCMIGNHSIPVIADAVLKGIPGIDANAAFEAVKQSSLREHPGSPFKMWEQFGYIPENLKSQSVSLTLEMAYDDYCVAMLAQKLGKTEDYNHFIKRSQYYKNLYDAQMGFFRAKDDKGQWIGPFDPLKYGANGGYPFTEGNGWQYFWYVPHDVKGLINLVGGNAAFAKKLDTFFTLEDRPEEVNDNASGFIGQYAHGNEPSHHIAYLYNYAGQPWKTQQYVWEILHKMYNTTSSGYAGNDDCGELSAWYVFSAMGFYPVNPAGGVYDIGTPILKEATIQTPSGETFTVKAKNVSEANKYIQSATLNGKKYTKTTITQSDINAGGVLEFTMGSKPNKKWE</sequence>
<dbReference type="GO" id="GO:0030246">
    <property type="term" value="F:carbohydrate binding"/>
    <property type="evidence" value="ECO:0007669"/>
    <property type="project" value="InterPro"/>
</dbReference>
<dbReference type="InterPro" id="IPR012939">
    <property type="entry name" value="Glyco_hydro_92"/>
</dbReference>
<feature type="domain" description="Glycosyl hydrolase family 92" evidence="5">
    <location>
        <begin position="270"/>
        <end position="732"/>
    </location>
</feature>
<dbReference type="PANTHER" id="PTHR12143">
    <property type="entry name" value="PEPTIDE N-GLYCANASE PNGASE -RELATED"/>
    <property type="match status" value="1"/>
</dbReference>
<dbReference type="GO" id="GO:0005975">
    <property type="term" value="P:carbohydrate metabolic process"/>
    <property type="evidence" value="ECO:0007669"/>
    <property type="project" value="InterPro"/>
</dbReference>
<reference evidence="7 8" key="1">
    <citation type="submission" date="2015-08" db="EMBL/GenBank/DDBJ databases">
        <title>Whole genome sequence of Flavobacterium akiainvivens IK-1T, from decaying Wikstroemia oahuensis, an endemic Hawaiian shrub.</title>
        <authorList>
            <person name="Wan X."/>
            <person name="Hou S."/>
            <person name="Saito J."/>
            <person name="Donachie S."/>
        </authorList>
    </citation>
    <scope>NUCLEOTIDE SEQUENCE [LARGE SCALE GENOMIC DNA]</scope>
    <source>
        <strain evidence="7 8">IK-1</strain>
    </source>
</reference>
<dbReference type="Gene3D" id="3.30.2080.10">
    <property type="entry name" value="GH92 mannosidase domain"/>
    <property type="match status" value="1"/>
</dbReference>
<dbReference type="GO" id="GO:0005829">
    <property type="term" value="C:cytosol"/>
    <property type="evidence" value="ECO:0007669"/>
    <property type="project" value="TreeGrafter"/>
</dbReference>
<feature type="domain" description="Glycosyl hydrolase family 92 N-terminal" evidence="6">
    <location>
        <begin position="24"/>
        <end position="264"/>
    </location>
</feature>
<dbReference type="Gene3D" id="2.70.98.10">
    <property type="match status" value="1"/>
</dbReference>
<feature type="chain" id="PRO_5005857708" description="Alpha-mannosidase" evidence="4">
    <location>
        <begin position="18"/>
        <end position="739"/>
    </location>
</feature>
<dbReference type="RefSeq" id="WP_054407120.1">
    <property type="nucleotide sequence ID" value="NZ_FOYA01000008.1"/>
</dbReference>
<comment type="subunit">
    <text evidence="2">Monomer.</text>
</comment>
<comment type="cofactor">
    <cofactor evidence="1">
        <name>Ca(2+)</name>
        <dbReference type="ChEBI" id="CHEBI:29108"/>
    </cofactor>
</comment>
<dbReference type="Proteomes" id="UP000037755">
    <property type="component" value="Unassembled WGS sequence"/>
</dbReference>
<dbReference type="PATRIC" id="fig|1202724.3.peg.1499"/>
<accession>A0A0N0RQP2</accession>
<dbReference type="SUPFAM" id="SSF48208">
    <property type="entry name" value="Six-hairpin glycosidases"/>
    <property type="match status" value="1"/>
</dbReference>
<evidence type="ECO:0000313" key="8">
    <source>
        <dbReference type="Proteomes" id="UP000037755"/>
    </source>
</evidence>
<dbReference type="GO" id="GO:0006516">
    <property type="term" value="P:glycoprotein catabolic process"/>
    <property type="evidence" value="ECO:0007669"/>
    <property type="project" value="TreeGrafter"/>
</dbReference>
<dbReference type="InterPro" id="IPR008928">
    <property type="entry name" value="6-hairpin_glycosidase_sf"/>
</dbReference>
<gene>
    <name evidence="7" type="ORF">AM493_07205</name>
</gene>
<dbReference type="Pfam" id="PF07971">
    <property type="entry name" value="Glyco_hydro_92"/>
    <property type="match status" value="1"/>
</dbReference>
<dbReference type="InterPro" id="IPR041371">
    <property type="entry name" value="GH92_N"/>
</dbReference>
<dbReference type="InterPro" id="IPR014718">
    <property type="entry name" value="GH-type_carb-bd"/>
</dbReference>
<evidence type="ECO:0000256" key="1">
    <source>
        <dbReference type="ARBA" id="ARBA00001913"/>
    </source>
</evidence>
<dbReference type="NCBIfam" id="TIGR01180">
    <property type="entry name" value="aman2_put"/>
    <property type="match status" value="1"/>
</dbReference>
<organism evidence="7 8">
    <name type="scientific">Flavobacterium akiainvivens</name>
    <dbReference type="NCBI Taxonomy" id="1202724"/>
    <lineage>
        <taxon>Bacteria</taxon>
        <taxon>Pseudomonadati</taxon>
        <taxon>Bacteroidota</taxon>
        <taxon>Flavobacteriia</taxon>
        <taxon>Flavobacteriales</taxon>
        <taxon>Flavobacteriaceae</taxon>
        <taxon>Flavobacterium</taxon>
    </lineage>
</organism>